<evidence type="ECO:0000256" key="1">
    <source>
        <dbReference type="SAM" id="Phobius"/>
    </source>
</evidence>
<feature type="transmembrane region" description="Helical" evidence="1">
    <location>
        <begin position="12"/>
        <end position="29"/>
    </location>
</feature>
<dbReference type="AlphaFoldDB" id="A0A0F9FLU1"/>
<name>A0A0F9FLU1_9ZZZZ</name>
<keyword evidence="1" id="KW-0472">Membrane</keyword>
<evidence type="ECO:0008006" key="3">
    <source>
        <dbReference type="Google" id="ProtNLM"/>
    </source>
</evidence>
<reference evidence="2" key="1">
    <citation type="journal article" date="2015" name="Nature">
        <title>Complex archaea that bridge the gap between prokaryotes and eukaryotes.</title>
        <authorList>
            <person name="Spang A."/>
            <person name="Saw J.H."/>
            <person name="Jorgensen S.L."/>
            <person name="Zaremba-Niedzwiedzka K."/>
            <person name="Martijn J."/>
            <person name="Lind A.E."/>
            <person name="van Eijk R."/>
            <person name="Schleper C."/>
            <person name="Guy L."/>
            <person name="Ettema T.J."/>
        </authorList>
    </citation>
    <scope>NUCLEOTIDE SEQUENCE</scope>
</reference>
<protein>
    <recommendedName>
        <fullName evidence="3">CNNM transmembrane domain-containing protein</fullName>
    </recommendedName>
</protein>
<keyword evidence="1" id="KW-1133">Transmembrane helix</keyword>
<gene>
    <name evidence="2" type="ORF">LCGC14_2289690</name>
</gene>
<comment type="caution">
    <text evidence="2">The sequence shown here is derived from an EMBL/GenBank/DDBJ whole genome shotgun (WGS) entry which is preliminary data.</text>
</comment>
<dbReference type="EMBL" id="LAZR01032040">
    <property type="protein sequence ID" value="KKL52017.1"/>
    <property type="molecule type" value="Genomic_DNA"/>
</dbReference>
<feature type="transmembrane region" description="Helical" evidence="1">
    <location>
        <begin position="55"/>
        <end position="75"/>
    </location>
</feature>
<accession>A0A0F9FLU1</accession>
<keyword evidence="1" id="KW-0812">Transmembrane</keyword>
<evidence type="ECO:0000313" key="2">
    <source>
        <dbReference type="EMBL" id="KKL52017.1"/>
    </source>
</evidence>
<sequence>MIEYIITHLNQFGLIFNIVGSLLIAFSFGDPPSTAYQVDKKGRRINLAAFLHPKLLRLGVFLIVFGFILIFIRTLL</sequence>
<organism evidence="2">
    <name type="scientific">marine sediment metagenome</name>
    <dbReference type="NCBI Taxonomy" id="412755"/>
    <lineage>
        <taxon>unclassified sequences</taxon>
        <taxon>metagenomes</taxon>
        <taxon>ecological metagenomes</taxon>
    </lineage>
</organism>
<proteinExistence type="predicted"/>